<dbReference type="InterPro" id="IPR000757">
    <property type="entry name" value="Beta-glucanase-like"/>
</dbReference>
<dbReference type="EMBL" id="CP014864">
    <property type="protein sequence ID" value="AMX02900.1"/>
    <property type="molecule type" value="Genomic_DNA"/>
</dbReference>
<keyword evidence="5" id="KW-1185">Reference proteome</keyword>
<dbReference type="GO" id="GO:0005975">
    <property type="term" value="P:carbohydrate metabolic process"/>
    <property type="evidence" value="ECO:0007669"/>
    <property type="project" value="InterPro"/>
</dbReference>
<dbReference type="GeneID" id="76608426"/>
<dbReference type="KEGG" id="mthd:A3224_10220"/>
<dbReference type="Pfam" id="PF00722">
    <property type="entry name" value="Glyco_hydro_16"/>
    <property type="match status" value="1"/>
</dbReference>
<dbReference type="InterPro" id="IPR008964">
    <property type="entry name" value="Invasin/intimin_cell_adhesion"/>
</dbReference>
<evidence type="ECO:0000313" key="5">
    <source>
        <dbReference type="Proteomes" id="UP000076077"/>
    </source>
</evidence>
<dbReference type="InterPro" id="IPR013320">
    <property type="entry name" value="ConA-like_dom_sf"/>
</dbReference>
<comment type="similarity">
    <text evidence="1">Belongs to the glycosyl hydrolase 16 family.</text>
</comment>
<dbReference type="STRING" id="252514.A3224_10220"/>
<dbReference type="PANTHER" id="PTHR10963:SF55">
    <property type="entry name" value="GLYCOSIDE HYDROLASE FAMILY 16 PROTEIN"/>
    <property type="match status" value="1"/>
</dbReference>
<organism evidence="4 5">
    <name type="scientific">Microbulbifer thermotolerans</name>
    <dbReference type="NCBI Taxonomy" id="252514"/>
    <lineage>
        <taxon>Bacteria</taxon>
        <taxon>Pseudomonadati</taxon>
        <taxon>Pseudomonadota</taxon>
        <taxon>Gammaproteobacteria</taxon>
        <taxon>Cellvibrionales</taxon>
        <taxon>Microbulbiferaceae</taxon>
        <taxon>Microbulbifer</taxon>
    </lineage>
</organism>
<sequence>MKTTHTLAVLLLASCTAVQAQDIRPLGAVEGEMRWKELGNRTDDFEGNSLNTAKWINAPSDLVIGAWTFDENNTYVRDGKLNIIATQETHTRPFRDSCQGGATVQRELYYKSGAVKSAADGVYGYYEARIKGVKIFPGLSPAFWLYSDGHPYPDRNVPGSVDYSEIDVVELQQADWYGPGPDDADPVNVMDHNLHARIVGEDGKTYWRRPKPYPEAQLLKFEAPFDPSKDFHTYAVENRKDVIRWYVDGELIGEKPNLFWHRPMHVIFSMGLRRQLIKYNDACNRADPNPDTVTAEGFPEDATMQVEYVKTWEVLPSIWVDNKNKYLTTDYETGGKLEVVVNYHGGSNHHVVGDKYNGITVNLVEKNTDGFVRIVASANDASVTSEEKRYGGQTTLRLDLSGVTPADQLPQGHYYALAPVFRSSNGSDIFQMGELQPIKVVDRQSPGPVAVTGVSVSADTTELQVGETTRLEATVFPANADNPDVSWHSNNMQVATVDQQGQVQGKSVGNVKITVTTEDGRHKASTKLSVVSSSGDGESCTGGWVPVSGVHVTPDSGELSVGQSIRITPTVTPACASNKRVVFSSSNPSVAIVNADGVVSAKRAGSAEITVKTKNKGKTATYSLTVTP</sequence>
<dbReference type="RefSeq" id="WP_067154085.1">
    <property type="nucleotide sequence ID" value="NZ_CP014864.1"/>
</dbReference>
<evidence type="ECO:0000313" key="4">
    <source>
        <dbReference type="EMBL" id="AMX02900.1"/>
    </source>
</evidence>
<feature type="chain" id="PRO_5007509693" description="GH16 domain-containing protein" evidence="2">
    <location>
        <begin position="21"/>
        <end position="628"/>
    </location>
</feature>
<dbReference type="PANTHER" id="PTHR10963">
    <property type="entry name" value="GLYCOSYL HYDROLASE-RELATED"/>
    <property type="match status" value="1"/>
</dbReference>
<dbReference type="Proteomes" id="UP000076077">
    <property type="component" value="Chromosome"/>
</dbReference>
<dbReference type="GO" id="GO:0004553">
    <property type="term" value="F:hydrolase activity, hydrolyzing O-glycosyl compounds"/>
    <property type="evidence" value="ECO:0007669"/>
    <property type="project" value="InterPro"/>
</dbReference>
<dbReference type="AlphaFoldDB" id="A0A143HN93"/>
<name>A0A143HN93_MICTH</name>
<gene>
    <name evidence="4" type="ORF">A3224_10220</name>
</gene>
<dbReference type="InterPro" id="IPR050546">
    <property type="entry name" value="Glycosyl_Hydrlase_16"/>
</dbReference>
<keyword evidence="2" id="KW-0732">Signal</keyword>
<dbReference type="OrthoDB" id="9809583at2"/>
<dbReference type="SUPFAM" id="SSF49899">
    <property type="entry name" value="Concanavalin A-like lectins/glucanases"/>
    <property type="match status" value="1"/>
</dbReference>
<dbReference type="SUPFAM" id="SSF49373">
    <property type="entry name" value="Invasin/intimin cell-adhesion fragments"/>
    <property type="match status" value="2"/>
</dbReference>
<dbReference type="Gene3D" id="2.60.120.200">
    <property type="match status" value="1"/>
</dbReference>
<evidence type="ECO:0000259" key="3">
    <source>
        <dbReference type="PROSITE" id="PS51762"/>
    </source>
</evidence>
<evidence type="ECO:0000256" key="1">
    <source>
        <dbReference type="ARBA" id="ARBA00006865"/>
    </source>
</evidence>
<feature type="domain" description="GH16" evidence="3">
    <location>
        <begin position="33"/>
        <end position="317"/>
    </location>
</feature>
<dbReference type="InterPro" id="IPR003343">
    <property type="entry name" value="Big_2"/>
</dbReference>
<proteinExistence type="inferred from homology"/>
<dbReference type="PROSITE" id="PS51257">
    <property type="entry name" value="PROKAR_LIPOPROTEIN"/>
    <property type="match status" value="1"/>
</dbReference>
<reference evidence="5" key="1">
    <citation type="submission" date="2016-03" db="EMBL/GenBank/DDBJ databases">
        <authorList>
            <person name="Lee Y.-S."/>
            <person name="Choi Y.-L."/>
        </authorList>
    </citation>
    <scope>NUCLEOTIDE SEQUENCE [LARGE SCALE GENOMIC DNA]</scope>
    <source>
        <strain evidence="5">DAU221</strain>
    </source>
</reference>
<dbReference type="Gene3D" id="2.60.40.1080">
    <property type="match status" value="2"/>
</dbReference>
<dbReference type="SMART" id="SM00635">
    <property type="entry name" value="BID_2"/>
    <property type="match status" value="2"/>
</dbReference>
<evidence type="ECO:0000256" key="2">
    <source>
        <dbReference type="SAM" id="SignalP"/>
    </source>
</evidence>
<feature type="signal peptide" evidence="2">
    <location>
        <begin position="1"/>
        <end position="20"/>
    </location>
</feature>
<protein>
    <recommendedName>
        <fullName evidence="3">GH16 domain-containing protein</fullName>
    </recommendedName>
</protein>
<accession>A0A143HN93</accession>
<dbReference type="PROSITE" id="PS51762">
    <property type="entry name" value="GH16_2"/>
    <property type="match status" value="1"/>
</dbReference>
<dbReference type="Pfam" id="PF02368">
    <property type="entry name" value="Big_2"/>
    <property type="match status" value="2"/>
</dbReference>